<organism evidence="3">
    <name type="scientific">Micromonospora carbonacea</name>
    <dbReference type="NCBI Taxonomy" id="47853"/>
    <lineage>
        <taxon>Bacteria</taxon>
        <taxon>Bacillati</taxon>
        <taxon>Actinomycetota</taxon>
        <taxon>Actinomycetes</taxon>
        <taxon>Micromonosporales</taxon>
        <taxon>Micromonosporaceae</taxon>
        <taxon>Micromonospora</taxon>
    </lineage>
</organism>
<dbReference type="GO" id="GO:0016787">
    <property type="term" value="F:hydrolase activity"/>
    <property type="evidence" value="ECO:0007669"/>
    <property type="project" value="UniProtKB-KW"/>
</dbReference>
<protein>
    <submittedName>
        <fullName evidence="3">Carbon-nitrogen hydrolase family protein</fullName>
    </submittedName>
</protein>
<name>A0A7D5Y4L1_9ACTN</name>
<dbReference type="EMBL" id="CP058905">
    <property type="protein sequence ID" value="QLJ96398.1"/>
    <property type="molecule type" value="Genomic_DNA"/>
</dbReference>
<dbReference type="SUPFAM" id="SSF56317">
    <property type="entry name" value="Carbon-nitrogen hydrolase"/>
    <property type="match status" value="1"/>
</dbReference>
<dbReference type="InterPro" id="IPR036526">
    <property type="entry name" value="C-N_Hydrolase_sf"/>
</dbReference>
<sequence length="282" mass="29063">MTTTGDNPAREPLRVAAAQIEAAGGDLAGNAAAHVAAIASAATRGARLVVFPELSLCGYDYPLLAADVARCEVEVGDPVLRTVGQACRAHTVTAVVGGCARRADGWAIAAFVVGPDGAVAATYHKRHLDADEREVFVAGHTDTIVQVRGWRLGLGVCYDASFPEHARGLALAGADAYLVPGAFTVGDSDHRRGVYFPARALENTSYVVFANYAGAHGGWRYAGHSAVYGPDGGALAAAGTAAGLAVADLDDAVLRRQRDSQRMLLDRAAPAPAPSPVVIALP</sequence>
<dbReference type="InterPro" id="IPR003010">
    <property type="entry name" value="C-N_Hydrolase"/>
</dbReference>
<evidence type="ECO:0000256" key="1">
    <source>
        <dbReference type="ARBA" id="ARBA00010613"/>
    </source>
</evidence>
<dbReference type="Gene3D" id="3.60.110.10">
    <property type="entry name" value="Carbon-nitrogen hydrolase"/>
    <property type="match status" value="1"/>
</dbReference>
<dbReference type="AlphaFoldDB" id="A0A7D5Y4L1"/>
<dbReference type="PANTHER" id="PTHR23088:SF27">
    <property type="entry name" value="DEAMINATED GLUTATHIONE AMIDASE"/>
    <property type="match status" value="1"/>
</dbReference>
<keyword evidence="3" id="KW-0378">Hydrolase</keyword>
<feature type="domain" description="CN hydrolase" evidence="2">
    <location>
        <begin position="13"/>
        <end position="251"/>
    </location>
</feature>
<evidence type="ECO:0000259" key="2">
    <source>
        <dbReference type="PROSITE" id="PS50263"/>
    </source>
</evidence>
<dbReference type="PROSITE" id="PS50263">
    <property type="entry name" value="CN_HYDROLASE"/>
    <property type="match status" value="1"/>
</dbReference>
<evidence type="ECO:0000313" key="3">
    <source>
        <dbReference type="EMBL" id="QLJ96398.1"/>
    </source>
</evidence>
<dbReference type="Pfam" id="PF00795">
    <property type="entry name" value="CN_hydrolase"/>
    <property type="match status" value="1"/>
</dbReference>
<accession>A0A7D5Y4L1</accession>
<proteinExistence type="inferred from homology"/>
<gene>
    <name evidence="3" type="ORF">HZU44_15600</name>
</gene>
<dbReference type="CDD" id="cd07197">
    <property type="entry name" value="nitrilase"/>
    <property type="match status" value="1"/>
</dbReference>
<comment type="similarity">
    <text evidence="1">Belongs to the carbon-nitrogen hydrolase superfamily. NIT1/NIT2 family.</text>
</comment>
<reference evidence="3" key="1">
    <citation type="submission" date="2020-08" db="EMBL/GenBank/DDBJ databases">
        <title>A bifunctional nitrone conjugated secondary metabolite targeting the ribosome.</title>
        <authorList>
            <person name="Limbrick E.M."/>
            <person name="Graf M."/>
            <person name="Derewacz D.K."/>
            <person name="Nguyen F."/>
            <person name="Spraggins J.M."/>
            <person name="Wieland M."/>
            <person name="Ynigez-Gutierrez A.E."/>
            <person name="Reisman B.J."/>
            <person name="Zinshteyn B."/>
            <person name="McCulloch K."/>
            <person name="Iverson T.M."/>
            <person name="Green R."/>
            <person name="Wilson D.N."/>
            <person name="Bachmann B.O."/>
        </authorList>
    </citation>
    <scope>NUCLEOTIDE SEQUENCE</scope>
    <source>
        <strain evidence="3">Africana</strain>
    </source>
</reference>
<dbReference type="PANTHER" id="PTHR23088">
    <property type="entry name" value="NITRILASE-RELATED"/>
    <property type="match status" value="1"/>
</dbReference>